<reference evidence="1 2" key="1">
    <citation type="journal article" date="2018" name="Front. Plant Sci.">
        <title>Red Clover (Trifolium pratense) and Zigzag Clover (T. medium) - A Picture of Genomic Similarities and Differences.</title>
        <authorList>
            <person name="Dluhosova J."/>
            <person name="Istvanek J."/>
            <person name="Nedelnik J."/>
            <person name="Repkova J."/>
        </authorList>
    </citation>
    <scope>NUCLEOTIDE SEQUENCE [LARGE SCALE GENOMIC DNA]</scope>
    <source>
        <strain evidence="2">cv. 10/8</strain>
        <tissue evidence="1">Leaf</tissue>
    </source>
</reference>
<organism evidence="1 2">
    <name type="scientific">Trifolium medium</name>
    <dbReference type="NCBI Taxonomy" id="97028"/>
    <lineage>
        <taxon>Eukaryota</taxon>
        <taxon>Viridiplantae</taxon>
        <taxon>Streptophyta</taxon>
        <taxon>Embryophyta</taxon>
        <taxon>Tracheophyta</taxon>
        <taxon>Spermatophyta</taxon>
        <taxon>Magnoliopsida</taxon>
        <taxon>eudicotyledons</taxon>
        <taxon>Gunneridae</taxon>
        <taxon>Pentapetalae</taxon>
        <taxon>rosids</taxon>
        <taxon>fabids</taxon>
        <taxon>Fabales</taxon>
        <taxon>Fabaceae</taxon>
        <taxon>Papilionoideae</taxon>
        <taxon>50 kb inversion clade</taxon>
        <taxon>NPAAA clade</taxon>
        <taxon>Hologalegina</taxon>
        <taxon>IRL clade</taxon>
        <taxon>Trifolieae</taxon>
        <taxon>Trifolium</taxon>
    </lineage>
</organism>
<dbReference type="AlphaFoldDB" id="A0A392SCK9"/>
<dbReference type="EMBL" id="LXQA010347145">
    <property type="protein sequence ID" value="MCI45680.1"/>
    <property type="molecule type" value="Genomic_DNA"/>
</dbReference>
<evidence type="ECO:0000313" key="1">
    <source>
        <dbReference type="EMBL" id="MCI45680.1"/>
    </source>
</evidence>
<evidence type="ECO:0000313" key="2">
    <source>
        <dbReference type="Proteomes" id="UP000265520"/>
    </source>
</evidence>
<protein>
    <submittedName>
        <fullName evidence="1">Uncharacterized protein</fullName>
    </submittedName>
</protein>
<sequence>MDAKVVALENELSEVRSSLAAVENAVKDMPRTLIAMLEKTLGKSLQMSNESVQIRDEGEKSEKMPPLFKEIVGEESPGVGSSLSRGDPLMEFRQSAKKVELPSFD</sequence>
<feature type="non-terminal residue" evidence="1">
    <location>
        <position position="105"/>
    </location>
</feature>
<comment type="caution">
    <text evidence="1">The sequence shown here is derived from an EMBL/GenBank/DDBJ whole genome shotgun (WGS) entry which is preliminary data.</text>
</comment>
<name>A0A392SCK9_9FABA</name>
<keyword evidence="2" id="KW-1185">Reference proteome</keyword>
<dbReference type="Proteomes" id="UP000265520">
    <property type="component" value="Unassembled WGS sequence"/>
</dbReference>
<proteinExistence type="predicted"/>
<accession>A0A392SCK9</accession>